<evidence type="ECO:0000313" key="2">
    <source>
        <dbReference type="EMBL" id="RZC11976.1"/>
    </source>
</evidence>
<feature type="compositionally biased region" description="Basic and acidic residues" evidence="1">
    <location>
        <begin position="57"/>
        <end position="69"/>
    </location>
</feature>
<reference evidence="2 3" key="1">
    <citation type="submission" date="2018-09" db="EMBL/GenBank/DDBJ databases">
        <title>A high-quality reference genome of wild soybean provides a powerful tool to mine soybean genomes.</title>
        <authorList>
            <person name="Xie M."/>
            <person name="Chung C.Y.L."/>
            <person name="Li M.-W."/>
            <person name="Wong F.-L."/>
            <person name="Chan T.-F."/>
            <person name="Lam H.-M."/>
        </authorList>
    </citation>
    <scope>NUCLEOTIDE SEQUENCE [LARGE SCALE GENOMIC DNA]</scope>
    <source>
        <strain evidence="3">cv. W05</strain>
        <tissue evidence="2">Hypocotyl of etiolated seedlings</tissue>
    </source>
</reference>
<keyword evidence="3" id="KW-1185">Reference proteome</keyword>
<accession>A0A445KM46</accession>
<organism evidence="2 3">
    <name type="scientific">Glycine soja</name>
    <name type="common">Wild soybean</name>
    <dbReference type="NCBI Taxonomy" id="3848"/>
    <lineage>
        <taxon>Eukaryota</taxon>
        <taxon>Viridiplantae</taxon>
        <taxon>Streptophyta</taxon>
        <taxon>Embryophyta</taxon>
        <taxon>Tracheophyta</taxon>
        <taxon>Spermatophyta</taxon>
        <taxon>Magnoliopsida</taxon>
        <taxon>eudicotyledons</taxon>
        <taxon>Gunneridae</taxon>
        <taxon>Pentapetalae</taxon>
        <taxon>rosids</taxon>
        <taxon>fabids</taxon>
        <taxon>Fabales</taxon>
        <taxon>Fabaceae</taxon>
        <taxon>Papilionoideae</taxon>
        <taxon>50 kb inversion clade</taxon>
        <taxon>NPAAA clade</taxon>
        <taxon>indigoferoid/millettioid clade</taxon>
        <taxon>Phaseoleae</taxon>
        <taxon>Glycine</taxon>
        <taxon>Glycine subgen. Soja</taxon>
    </lineage>
</organism>
<feature type="compositionally biased region" description="Polar residues" evidence="1">
    <location>
        <begin position="78"/>
        <end position="87"/>
    </location>
</feature>
<sequence>MNPLPQSKAPTERLMPSVHNRILKSKSNSLSPKQSLYIQYPFLTRRKYRDMVGAHEIGEFDAMDTRSPGDRILLGGDNYNSGCSDLRQSLDGKKETPEDVKGKMPMKENNNADNGKLPMDQKNNDSLSVASPTSYEEYMELLYWGAVETMATLLWIKRNLV</sequence>
<proteinExistence type="predicted"/>
<comment type="caution">
    <text evidence="2">The sequence shown here is derived from an EMBL/GenBank/DDBJ whole genome shotgun (WGS) entry which is preliminary data.</text>
</comment>
<protein>
    <submittedName>
        <fullName evidence="2">Uncharacterized protein</fullName>
    </submittedName>
</protein>
<feature type="compositionally biased region" description="Basic and acidic residues" evidence="1">
    <location>
        <begin position="88"/>
        <end position="106"/>
    </location>
</feature>
<evidence type="ECO:0000256" key="1">
    <source>
        <dbReference type="SAM" id="MobiDB-lite"/>
    </source>
</evidence>
<dbReference type="AlphaFoldDB" id="A0A445KM46"/>
<feature type="region of interest" description="Disordered" evidence="1">
    <location>
        <begin position="57"/>
        <end position="129"/>
    </location>
</feature>
<evidence type="ECO:0000313" key="3">
    <source>
        <dbReference type="Proteomes" id="UP000289340"/>
    </source>
</evidence>
<dbReference type="Proteomes" id="UP000289340">
    <property type="component" value="Chromosome 5"/>
</dbReference>
<name>A0A445KM46_GLYSO</name>
<dbReference type="EMBL" id="QZWG01000005">
    <property type="protein sequence ID" value="RZC11976.1"/>
    <property type="molecule type" value="Genomic_DNA"/>
</dbReference>
<gene>
    <name evidence="2" type="ORF">D0Y65_011967</name>
</gene>